<keyword evidence="2 4" id="KW-0547">Nucleotide-binding</keyword>
<keyword evidence="1" id="KW-0436">Ligase</keyword>
<dbReference type="PROSITE" id="PS50975">
    <property type="entry name" value="ATP_GRASP"/>
    <property type="match status" value="1"/>
</dbReference>
<evidence type="ECO:0000256" key="2">
    <source>
        <dbReference type="ARBA" id="ARBA00022741"/>
    </source>
</evidence>
<reference evidence="6" key="1">
    <citation type="submission" date="2022-07" db="EMBL/GenBank/DDBJ databases">
        <authorList>
            <person name="Wu T."/>
        </authorList>
    </citation>
    <scope>NUCLEOTIDE SEQUENCE</scope>
    <source>
        <strain evidence="6">SD-1</strain>
    </source>
</reference>
<accession>A0AAX3EJZ3</accession>
<dbReference type="GO" id="GO:0046872">
    <property type="term" value="F:metal ion binding"/>
    <property type="evidence" value="ECO:0007669"/>
    <property type="project" value="InterPro"/>
</dbReference>
<dbReference type="InterPro" id="IPR052032">
    <property type="entry name" value="ATP-dep_AA_Ligase"/>
</dbReference>
<dbReference type="EMBL" id="CP101185">
    <property type="protein sequence ID" value="UYV98328.1"/>
    <property type="molecule type" value="Genomic_DNA"/>
</dbReference>
<evidence type="ECO:0000313" key="7">
    <source>
        <dbReference type="Proteomes" id="UP001163293"/>
    </source>
</evidence>
<feature type="domain" description="ATP-grasp" evidence="5">
    <location>
        <begin position="113"/>
        <end position="304"/>
    </location>
</feature>
<name>A0AAX3EJZ3_PAEUR</name>
<dbReference type="GO" id="GO:0005524">
    <property type="term" value="F:ATP binding"/>
    <property type="evidence" value="ECO:0007669"/>
    <property type="project" value="UniProtKB-UniRule"/>
</dbReference>
<dbReference type="Proteomes" id="UP001163293">
    <property type="component" value="Chromosome"/>
</dbReference>
<evidence type="ECO:0000259" key="5">
    <source>
        <dbReference type="PROSITE" id="PS50975"/>
    </source>
</evidence>
<dbReference type="SUPFAM" id="SSF56059">
    <property type="entry name" value="Glutathione synthetase ATP-binding domain-like"/>
    <property type="match status" value="1"/>
</dbReference>
<dbReference type="PANTHER" id="PTHR43585:SF2">
    <property type="entry name" value="ATP-GRASP ENZYME FSQD"/>
    <property type="match status" value="1"/>
</dbReference>
<sequence>MARFLVTGLGGPAGSSLAQQLRSRGHWVLGVDMEDVDPSLADVVVRVSRAYAPQYLWELRGLVASHGVDTVIPTVSDELVLVAQARDDFAPGVGVVIGHPAPVHIANDKFLTMTCLDTAGVGVPDFALPGSFDSAEEAMDFLGGPIVVKPRVSRGGRGVRVLEKLADRGRHAARIWSTIDDSWIVQRFAPGTEFAPVVHRAEGGSAVVVVLEKTELKQGRIGNAVTVRRTDSPANADVAGLARDAVDALALVGPVDLDIRRMPDGTPVVLEINARFGANSAHAPELLDSVLAAHVPGLPSGLAG</sequence>
<dbReference type="AlphaFoldDB" id="A0AAX3EJZ3"/>
<evidence type="ECO:0000313" key="6">
    <source>
        <dbReference type="EMBL" id="UYV98328.1"/>
    </source>
</evidence>
<dbReference type="PANTHER" id="PTHR43585">
    <property type="entry name" value="FUMIPYRROLE BIOSYNTHESIS PROTEIN C"/>
    <property type="match status" value="1"/>
</dbReference>
<dbReference type="InterPro" id="IPR003806">
    <property type="entry name" value="ATP-grasp_PylC-type"/>
</dbReference>
<dbReference type="GO" id="GO:0016874">
    <property type="term" value="F:ligase activity"/>
    <property type="evidence" value="ECO:0007669"/>
    <property type="project" value="UniProtKB-KW"/>
</dbReference>
<dbReference type="RefSeq" id="WP_069694654.1">
    <property type="nucleotide sequence ID" value="NZ_CP043010.1"/>
</dbReference>
<protein>
    <submittedName>
        <fullName evidence="6">ATP-grasp domain-containing protein</fullName>
    </submittedName>
</protein>
<dbReference type="Gene3D" id="3.30.470.20">
    <property type="entry name" value="ATP-grasp fold, B domain"/>
    <property type="match status" value="1"/>
</dbReference>
<keyword evidence="7" id="KW-1185">Reference proteome</keyword>
<proteinExistence type="predicted"/>
<evidence type="ECO:0000256" key="3">
    <source>
        <dbReference type="ARBA" id="ARBA00022840"/>
    </source>
</evidence>
<organism evidence="6 7">
    <name type="scientific">Paenarthrobacter ureafaciens</name>
    <dbReference type="NCBI Taxonomy" id="37931"/>
    <lineage>
        <taxon>Bacteria</taxon>
        <taxon>Bacillati</taxon>
        <taxon>Actinomycetota</taxon>
        <taxon>Actinomycetes</taxon>
        <taxon>Micrococcales</taxon>
        <taxon>Micrococcaceae</taxon>
        <taxon>Paenarthrobacter</taxon>
    </lineage>
</organism>
<dbReference type="Pfam" id="PF02655">
    <property type="entry name" value="ATP-grasp_3"/>
    <property type="match status" value="1"/>
</dbReference>
<keyword evidence="3 4" id="KW-0067">ATP-binding</keyword>
<evidence type="ECO:0000256" key="4">
    <source>
        <dbReference type="PROSITE-ProRule" id="PRU00409"/>
    </source>
</evidence>
<evidence type="ECO:0000256" key="1">
    <source>
        <dbReference type="ARBA" id="ARBA00022598"/>
    </source>
</evidence>
<gene>
    <name evidence="6" type="ORF">NL394_03585</name>
</gene>
<dbReference type="Gene3D" id="3.40.50.20">
    <property type="match status" value="1"/>
</dbReference>
<dbReference type="InterPro" id="IPR011761">
    <property type="entry name" value="ATP-grasp"/>
</dbReference>